<protein>
    <recommendedName>
        <fullName evidence="4">peroxidase</fullName>
        <ecNumber evidence="4">1.11.1.7</ecNumber>
    </recommendedName>
</protein>
<evidence type="ECO:0000256" key="4">
    <source>
        <dbReference type="ARBA" id="ARBA00012313"/>
    </source>
</evidence>
<keyword evidence="5 12" id="KW-0575">Peroxidase</keyword>
<dbReference type="SUPFAM" id="SSF48113">
    <property type="entry name" value="Heme-dependent peroxidases"/>
    <property type="match status" value="1"/>
</dbReference>
<dbReference type="Pfam" id="PF00141">
    <property type="entry name" value="peroxidase"/>
    <property type="match status" value="1"/>
</dbReference>
<comment type="catalytic activity">
    <reaction evidence="1">
        <text>2 a phenolic donor + H2O2 = 2 a phenolic radical donor + 2 H2O</text>
        <dbReference type="Rhea" id="RHEA:56136"/>
        <dbReference type="ChEBI" id="CHEBI:15377"/>
        <dbReference type="ChEBI" id="CHEBI:16240"/>
        <dbReference type="ChEBI" id="CHEBI:139520"/>
        <dbReference type="ChEBI" id="CHEBI:139521"/>
        <dbReference type="EC" id="1.11.1.7"/>
    </reaction>
</comment>
<evidence type="ECO:0000256" key="10">
    <source>
        <dbReference type="RuleBase" id="RU004241"/>
    </source>
</evidence>
<keyword evidence="8" id="KW-0560">Oxidoreductase</keyword>
<keyword evidence="9" id="KW-0408">Iron</keyword>
<comment type="similarity">
    <text evidence="10">Belongs to the peroxidase family.</text>
</comment>
<evidence type="ECO:0000313" key="12">
    <source>
        <dbReference type="EMBL" id="MCE2055188.1"/>
    </source>
</evidence>
<dbReference type="InterPro" id="IPR002016">
    <property type="entry name" value="Haem_peroxidase"/>
</dbReference>
<evidence type="ECO:0000256" key="9">
    <source>
        <dbReference type="ARBA" id="ARBA00023004"/>
    </source>
</evidence>
<dbReference type="PANTHER" id="PTHR31235">
    <property type="entry name" value="PEROXIDASE 25-RELATED"/>
    <property type="match status" value="1"/>
</dbReference>
<proteinExistence type="inferred from homology"/>
<evidence type="ECO:0000256" key="6">
    <source>
        <dbReference type="ARBA" id="ARBA00022617"/>
    </source>
</evidence>
<feature type="non-terminal residue" evidence="12">
    <location>
        <position position="1"/>
    </location>
</feature>
<dbReference type="GO" id="GO:0004601">
    <property type="term" value="F:peroxidase activity"/>
    <property type="evidence" value="ECO:0007669"/>
    <property type="project" value="UniProtKB-KW"/>
</dbReference>
<keyword evidence="6" id="KW-0349">Heme</keyword>
<feature type="domain" description="Plant heme peroxidase family profile" evidence="11">
    <location>
        <begin position="1"/>
        <end position="103"/>
    </location>
</feature>
<name>A0ABS8W3S3_DATST</name>
<reference evidence="12 13" key="1">
    <citation type="journal article" date="2021" name="BMC Genomics">
        <title>Datura genome reveals duplications of psychoactive alkaloid biosynthetic genes and high mutation rate following tissue culture.</title>
        <authorList>
            <person name="Rajewski A."/>
            <person name="Carter-House D."/>
            <person name="Stajich J."/>
            <person name="Litt A."/>
        </authorList>
    </citation>
    <scope>NUCLEOTIDE SEQUENCE [LARGE SCALE GENOMIC DNA]</scope>
    <source>
        <strain evidence="12">AR-01</strain>
    </source>
</reference>
<sequence>GCDASILLSSKGRNTTEKDAPPNCSMHRFYVIDGTKRAVEAICPGVVSCADILVFVARDASCVSRPYWDVPKGREDGWISRASETTLLQKSTYNISQLQQRFR</sequence>
<dbReference type="PRINTS" id="PR00458">
    <property type="entry name" value="PEROXIDASE"/>
</dbReference>
<dbReference type="PROSITE" id="PS50873">
    <property type="entry name" value="PEROXIDASE_4"/>
    <property type="match status" value="1"/>
</dbReference>
<dbReference type="InterPro" id="IPR010255">
    <property type="entry name" value="Haem_peroxidase_sf"/>
</dbReference>
<evidence type="ECO:0000256" key="8">
    <source>
        <dbReference type="ARBA" id="ARBA00023002"/>
    </source>
</evidence>
<accession>A0ABS8W3S3</accession>
<gene>
    <name evidence="12" type="primary">PER64_7</name>
    <name evidence="12" type="ORF">HAX54_042146</name>
</gene>
<keyword evidence="13" id="KW-1185">Reference proteome</keyword>
<organism evidence="12 13">
    <name type="scientific">Datura stramonium</name>
    <name type="common">Jimsonweed</name>
    <name type="synonym">Common thornapple</name>
    <dbReference type="NCBI Taxonomy" id="4076"/>
    <lineage>
        <taxon>Eukaryota</taxon>
        <taxon>Viridiplantae</taxon>
        <taxon>Streptophyta</taxon>
        <taxon>Embryophyta</taxon>
        <taxon>Tracheophyta</taxon>
        <taxon>Spermatophyta</taxon>
        <taxon>Magnoliopsida</taxon>
        <taxon>eudicotyledons</taxon>
        <taxon>Gunneridae</taxon>
        <taxon>Pentapetalae</taxon>
        <taxon>asterids</taxon>
        <taxon>lamiids</taxon>
        <taxon>Solanales</taxon>
        <taxon>Solanaceae</taxon>
        <taxon>Solanoideae</taxon>
        <taxon>Datureae</taxon>
        <taxon>Datura</taxon>
    </lineage>
</organism>
<keyword evidence="7" id="KW-0479">Metal-binding</keyword>
<dbReference type="PRINTS" id="PR00461">
    <property type="entry name" value="PLPEROXIDASE"/>
</dbReference>
<dbReference type="InterPro" id="IPR000823">
    <property type="entry name" value="Peroxidase_pln"/>
</dbReference>
<dbReference type="Proteomes" id="UP000823775">
    <property type="component" value="Unassembled WGS sequence"/>
</dbReference>
<evidence type="ECO:0000256" key="1">
    <source>
        <dbReference type="ARBA" id="ARBA00000189"/>
    </source>
</evidence>
<evidence type="ECO:0000256" key="2">
    <source>
        <dbReference type="ARBA" id="ARBA00001913"/>
    </source>
</evidence>
<evidence type="ECO:0000313" key="13">
    <source>
        <dbReference type="Proteomes" id="UP000823775"/>
    </source>
</evidence>
<comment type="cofactor">
    <cofactor evidence="2">
        <name>Ca(2+)</name>
        <dbReference type="ChEBI" id="CHEBI:29108"/>
    </cofactor>
</comment>
<comment type="caution">
    <text evidence="12">The sequence shown here is derived from an EMBL/GenBank/DDBJ whole genome shotgun (WGS) entry which is preliminary data.</text>
</comment>
<evidence type="ECO:0000256" key="7">
    <source>
        <dbReference type="ARBA" id="ARBA00022723"/>
    </source>
</evidence>
<evidence type="ECO:0000256" key="3">
    <source>
        <dbReference type="ARBA" id="ARBA00001970"/>
    </source>
</evidence>
<dbReference type="EMBL" id="JACEIK010006166">
    <property type="protein sequence ID" value="MCE2055188.1"/>
    <property type="molecule type" value="Genomic_DNA"/>
</dbReference>
<dbReference type="Gene3D" id="1.10.520.10">
    <property type="match status" value="1"/>
</dbReference>
<dbReference type="EC" id="1.11.1.7" evidence="4"/>
<comment type="cofactor">
    <cofactor evidence="3">
        <name>heme b</name>
        <dbReference type="ChEBI" id="CHEBI:60344"/>
    </cofactor>
</comment>
<evidence type="ECO:0000256" key="5">
    <source>
        <dbReference type="ARBA" id="ARBA00022559"/>
    </source>
</evidence>
<evidence type="ECO:0000259" key="11">
    <source>
        <dbReference type="PROSITE" id="PS50873"/>
    </source>
</evidence>